<keyword evidence="1" id="KW-1133">Transmembrane helix</keyword>
<protein>
    <submittedName>
        <fullName evidence="2">AHH domain-containing protein</fullName>
    </submittedName>
</protein>
<evidence type="ECO:0000313" key="3">
    <source>
        <dbReference type="Proteomes" id="UP000663090"/>
    </source>
</evidence>
<dbReference type="PROSITE" id="PS51257">
    <property type="entry name" value="PROKAR_LIPOPROTEIN"/>
    <property type="match status" value="1"/>
</dbReference>
<organism evidence="2 3">
    <name type="scientific">Myxococcus landrumensis</name>
    <dbReference type="NCBI Taxonomy" id="2813577"/>
    <lineage>
        <taxon>Bacteria</taxon>
        <taxon>Pseudomonadati</taxon>
        <taxon>Myxococcota</taxon>
        <taxon>Myxococcia</taxon>
        <taxon>Myxococcales</taxon>
        <taxon>Cystobacterineae</taxon>
        <taxon>Myxococcaceae</taxon>
        <taxon>Myxococcus</taxon>
    </lineage>
</organism>
<name>A0ABX7NHV0_9BACT</name>
<dbReference type="InterPro" id="IPR032871">
    <property type="entry name" value="AHH_dom_containing"/>
</dbReference>
<feature type="transmembrane region" description="Helical" evidence="1">
    <location>
        <begin position="6"/>
        <end position="28"/>
    </location>
</feature>
<dbReference type="Pfam" id="PF14412">
    <property type="entry name" value="AHH"/>
    <property type="match status" value="1"/>
</dbReference>
<dbReference type="Proteomes" id="UP000663090">
    <property type="component" value="Chromosome"/>
</dbReference>
<keyword evidence="1" id="KW-0472">Membrane</keyword>
<gene>
    <name evidence="2" type="ORF">JY572_28940</name>
</gene>
<evidence type="ECO:0000256" key="1">
    <source>
        <dbReference type="SAM" id="Phobius"/>
    </source>
</evidence>
<dbReference type="EMBL" id="CP071091">
    <property type="protein sequence ID" value="QSQ18452.1"/>
    <property type="molecule type" value="Genomic_DNA"/>
</dbReference>
<keyword evidence="1" id="KW-0812">Transmembrane</keyword>
<evidence type="ECO:0000313" key="2">
    <source>
        <dbReference type="EMBL" id="QSQ18452.1"/>
    </source>
</evidence>
<keyword evidence="3" id="KW-1185">Reference proteome</keyword>
<reference evidence="2 3" key="1">
    <citation type="submission" date="2021-02" db="EMBL/GenBank/DDBJ databases">
        <title>De Novo genome assembly of isolated myxobacteria.</title>
        <authorList>
            <person name="Stevens D.C."/>
        </authorList>
    </citation>
    <scope>NUCLEOTIDE SEQUENCE [LARGE SCALE GENOMIC DNA]</scope>
    <source>
        <strain evidence="2 3">SCHIC003</strain>
    </source>
</reference>
<accession>A0ABX7NHV0</accession>
<proteinExistence type="predicted"/>
<sequence>MLRGGSVKWVAIVVSLLFAGGCATTRVVHIDVGGGRQVVHESVEVEPVEVSEEEFKSALTRLILDLRMDVAFREADAADQRGWVRSRTLLASSNGLADSGTGASLESLSSRICLDGDECLTLVGGTGLTFSRKDRTLMALSFALDTVWESVEAEVGKVLNPTALKALVTSAALAVLLSMALPEPITKAIAVALTAAMVAYLGIVPVWEMGRGFVRLWDDAEKATSILELQDIGHQFGRVLGTNGARVLVMVVMTALGGKSAMAAQGPRLPGFPHAAVRARAEAGLQLGAAMNGGVTSIAMPAAGVLNVALSPGAAAALAMYSDGRFPGDEVGPVHHICTNKNPISDVTGGPWTPQCERIFRKAGMTLEDVANKVRLRGHEGPHPELYHKEVVRRLNRSVARCRTTESCRASLVEELAKIADELLTPDTPLRRLIVKAGD</sequence>